<evidence type="ECO:0008006" key="3">
    <source>
        <dbReference type="Google" id="ProtNLM"/>
    </source>
</evidence>
<dbReference type="Gene3D" id="3.30.530.20">
    <property type="match status" value="1"/>
</dbReference>
<gene>
    <name evidence="1" type="ORF">NRB20_51350</name>
</gene>
<evidence type="ECO:0000313" key="2">
    <source>
        <dbReference type="Proteomes" id="UP000438448"/>
    </source>
</evidence>
<dbReference type="SUPFAM" id="SSF55961">
    <property type="entry name" value="Bet v1-like"/>
    <property type="match status" value="1"/>
</dbReference>
<dbReference type="EMBL" id="WEGK01000012">
    <property type="protein sequence ID" value="MQY22022.1"/>
    <property type="molecule type" value="Genomic_DNA"/>
</dbReference>
<reference evidence="1 2" key="1">
    <citation type="submission" date="2019-10" db="EMBL/GenBank/DDBJ databases">
        <title>Nocardia macrotermitis sp. nov. and Nocardia aurantia sp. nov., isolated from the gut of fungus growing-termite Macrotermes natalensis.</title>
        <authorList>
            <person name="Benndorf R."/>
            <person name="Schwitalla J."/>
            <person name="Martin K."/>
            <person name="De Beer W."/>
            <person name="Kaster A.-K."/>
            <person name="Vollmers J."/>
            <person name="Poulsen M."/>
            <person name="Beemelmanns C."/>
        </authorList>
    </citation>
    <scope>NUCLEOTIDE SEQUENCE [LARGE SCALE GENOMIC DNA]</scope>
    <source>
        <strain evidence="1 2">RB20</strain>
    </source>
</reference>
<keyword evidence="2" id="KW-1185">Reference proteome</keyword>
<sequence length="166" mass="18545">MIGDRWGVDDDETLRPYPCDDFVPSPTLSAWRGVTVRASSEVVWPWVGQIRLAPYSYDWIDNLGRRSPREPADLPEPHVGERFTATGGRPLGRIVSVTPGEQLTATIIGAFMSYVLVPRDADTTRLLLKVVIRTNRLLAPGLSVGDLIMARRQLLNLKSLAESHRR</sequence>
<accession>A0A7K0D9L9</accession>
<organism evidence="1 2">
    <name type="scientific">Nocardia macrotermitis</name>
    <dbReference type="NCBI Taxonomy" id="2585198"/>
    <lineage>
        <taxon>Bacteria</taxon>
        <taxon>Bacillati</taxon>
        <taxon>Actinomycetota</taxon>
        <taxon>Actinomycetes</taxon>
        <taxon>Mycobacteriales</taxon>
        <taxon>Nocardiaceae</taxon>
        <taxon>Nocardia</taxon>
    </lineage>
</organism>
<protein>
    <recommendedName>
        <fullName evidence="3">Polyketide cyclase</fullName>
    </recommendedName>
</protein>
<evidence type="ECO:0000313" key="1">
    <source>
        <dbReference type="EMBL" id="MQY22022.1"/>
    </source>
</evidence>
<dbReference type="InterPro" id="IPR023393">
    <property type="entry name" value="START-like_dom_sf"/>
</dbReference>
<dbReference type="Proteomes" id="UP000438448">
    <property type="component" value="Unassembled WGS sequence"/>
</dbReference>
<dbReference type="AlphaFoldDB" id="A0A7K0D9L9"/>
<dbReference type="RefSeq" id="WP_153413298.1">
    <property type="nucleotide sequence ID" value="NZ_WEGK01000012.1"/>
</dbReference>
<proteinExistence type="predicted"/>
<name>A0A7K0D9L9_9NOCA</name>
<dbReference type="OrthoDB" id="3255669at2"/>
<comment type="caution">
    <text evidence="1">The sequence shown here is derived from an EMBL/GenBank/DDBJ whole genome shotgun (WGS) entry which is preliminary data.</text>
</comment>